<dbReference type="Pfam" id="PF13359">
    <property type="entry name" value="DDE_Tnp_4"/>
    <property type="match status" value="1"/>
</dbReference>
<organism evidence="4 5">
    <name type="scientific">Phytophthora megakarya</name>
    <dbReference type="NCBI Taxonomy" id="4795"/>
    <lineage>
        <taxon>Eukaryota</taxon>
        <taxon>Sar</taxon>
        <taxon>Stramenopiles</taxon>
        <taxon>Oomycota</taxon>
        <taxon>Peronosporomycetes</taxon>
        <taxon>Peronosporales</taxon>
        <taxon>Peronosporaceae</taxon>
        <taxon>Phytophthora</taxon>
    </lineage>
</organism>
<proteinExistence type="predicted"/>
<evidence type="ECO:0000313" key="5">
    <source>
        <dbReference type="Proteomes" id="UP000198211"/>
    </source>
</evidence>
<keyword evidence="2" id="KW-0479">Metal-binding</keyword>
<dbReference type="OrthoDB" id="2668416at2759"/>
<gene>
    <name evidence="4" type="ORF">PHMEG_0006413</name>
</gene>
<dbReference type="EMBL" id="NBNE01000452">
    <property type="protein sequence ID" value="OWZ19360.1"/>
    <property type="molecule type" value="Genomic_DNA"/>
</dbReference>
<keyword evidence="5" id="KW-1185">Reference proteome</keyword>
<evidence type="ECO:0000256" key="2">
    <source>
        <dbReference type="ARBA" id="ARBA00022723"/>
    </source>
</evidence>
<evidence type="ECO:0000256" key="1">
    <source>
        <dbReference type="ARBA" id="ARBA00001968"/>
    </source>
</evidence>
<feature type="domain" description="DDE Tnp4" evidence="3">
    <location>
        <begin position="3"/>
        <end position="59"/>
    </location>
</feature>
<name>A0A225WR03_9STRA</name>
<accession>A0A225WR03</accession>
<evidence type="ECO:0000313" key="4">
    <source>
        <dbReference type="EMBL" id="OWZ19360.1"/>
    </source>
</evidence>
<dbReference type="InterPro" id="IPR027806">
    <property type="entry name" value="HARBI1_dom"/>
</dbReference>
<reference evidence="5" key="1">
    <citation type="submission" date="2017-03" db="EMBL/GenBank/DDBJ databases">
        <title>Phytopthora megakarya and P. palmivora, two closely related causual agents of cacao black pod achieved similar genome size and gene model numbers by different mechanisms.</title>
        <authorList>
            <person name="Ali S."/>
            <person name="Shao J."/>
            <person name="Larry D.J."/>
            <person name="Kronmiller B."/>
            <person name="Shen D."/>
            <person name="Strem M.D."/>
            <person name="Melnick R.L."/>
            <person name="Guiltinan M.J."/>
            <person name="Tyler B.M."/>
            <person name="Meinhardt L.W."/>
            <person name="Bailey B.A."/>
        </authorList>
    </citation>
    <scope>NUCLEOTIDE SEQUENCE [LARGE SCALE GENOMIC DNA]</scope>
    <source>
        <strain evidence="5">zdho120</strain>
    </source>
</reference>
<dbReference type="GO" id="GO:0046872">
    <property type="term" value="F:metal ion binding"/>
    <property type="evidence" value="ECO:0007669"/>
    <property type="project" value="UniProtKB-KW"/>
</dbReference>
<comment type="caution">
    <text evidence="4">The sequence shown here is derived from an EMBL/GenBank/DDBJ whole genome shotgun (WGS) entry which is preliminary data.</text>
</comment>
<dbReference type="Proteomes" id="UP000198211">
    <property type="component" value="Unassembled WGS sequence"/>
</dbReference>
<comment type="cofactor">
    <cofactor evidence="1">
        <name>a divalent metal cation</name>
        <dbReference type="ChEBI" id="CHEBI:60240"/>
    </cofactor>
</comment>
<evidence type="ECO:0000259" key="3">
    <source>
        <dbReference type="Pfam" id="PF13359"/>
    </source>
</evidence>
<sequence length="60" mass="7203">MKPYDEHGRKSLTSKQRRYNYHLSQTRILVECGFGKVKARFKVLHELTDRRNHSTNARMI</sequence>
<protein>
    <recommendedName>
        <fullName evidence="3">DDE Tnp4 domain-containing protein</fullName>
    </recommendedName>
</protein>
<dbReference type="AlphaFoldDB" id="A0A225WR03"/>